<evidence type="ECO:0000313" key="3">
    <source>
        <dbReference type="Proteomes" id="UP001629953"/>
    </source>
</evidence>
<protein>
    <submittedName>
        <fullName evidence="2">DUF4381 domain-containing protein</fullName>
    </submittedName>
</protein>
<name>A0ABW9G3L2_9GAMM</name>
<proteinExistence type="predicted"/>
<comment type="caution">
    <text evidence="2">The sequence shown here is derived from an EMBL/GenBank/DDBJ whole genome shotgun (WGS) entry which is preliminary data.</text>
</comment>
<evidence type="ECO:0000313" key="2">
    <source>
        <dbReference type="EMBL" id="MFM2483636.1"/>
    </source>
</evidence>
<keyword evidence="3" id="KW-1185">Reference proteome</keyword>
<evidence type="ECO:0000256" key="1">
    <source>
        <dbReference type="SAM" id="Phobius"/>
    </source>
</evidence>
<organism evidence="2 3">
    <name type="scientific">Celerinatantimonas yamalensis</name>
    <dbReference type="NCBI Taxonomy" id="559956"/>
    <lineage>
        <taxon>Bacteria</taxon>
        <taxon>Pseudomonadati</taxon>
        <taxon>Pseudomonadota</taxon>
        <taxon>Gammaproteobacteria</taxon>
        <taxon>Celerinatantimonadaceae</taxon>
        <taxon>Celerinatantimonas</taxon>
    </lineage>
</organism>
<sequence length="156" mass="17799">MPTSDPLQGLKDIILPTTVESGWPALGWWLLFFASLLIILGCSYLSYRYWQHRVVRRAALKALKTLELQQASAQQINQLLKQVAQQAYPRTQVAALTGQAWFEFLNRQTQTVYFSSELATQLSTSLYQSEYPASMAQIKATRQWFCSALPAPRRLI</sequence>
<keyword evidence="1" id="KW-0812">Transmembrane</keyword>
<keyword evidence="1" id="KW-0472">Membrane</keyword>
<dbReference type="InterPro" id="IPR025489">
    <property type="entry name" value="DUF4381"/>
</dbReference>
<feature type="transmembrane region" description="Helical" evidence="1">
    <location>
        <begin position="26"/>
        <end position="47"/>
    </location>
</feature>
<dbReference type="Proteomes" id="UP001629953">
    <property type="component" value="Unassembled WGS sequence"/>
</dbReference>
<dbReference type="EMBL" id="JBEQCT010000001">
    <property type="protein sequence ID" value="MFM2483636.1"/>
    <property type="molecule type" value="Genomic_DNA"/>
</dbReference>
<accession>A0ABW9G3L2</accession>
<reference evidence="2 3" key="1">
    <citation type="journal article" date="2013" name="Int. J. Syst. Evol. Microbiol.">
        <title>Celerinatantimonas yamalensis sp. nov., a cold-adapted diazotrophic bacterium from a cold permafrost brine.</title>
        <authorList>
            <person name="Shcherbakova V."/>
            <person name="Chuvilskaya N."/>
            <person name="Rivkina E."/>
            <person name="Demidov N."/>
            <person name="Uchaeva V."/>
            <person name="Suetin S."/>
            <person name="Suzina N."/>
            <person name="Gilichinsky D."/>
        </authorList>
    </citation>
    <scope>NUCLEOTIDE SEQUENCE [LARGE SCALE GENOMIC DNA]</scope>
    <source>
        <strain evidence="2 3">C7</strain>
    </source>
</reference>
<dbReference type="RefSeq" id="WP_408621774.1">
    <property type="nucleotide sequence ID" value="NZ_JBEQCT010000001.1"/>
</dbReference>
<dbReference type="Pfam" id="PF14316">
    <property type="entry name" value="DUF4381"/>
    <property type="match status" value="1"/>
</dbReference>
<gene>
    <name evidence="2" type="ORF">ABUE30_00840</name>
</gene>
<keyword evidence="1" id="KW-1133">Transmembrane helix</keyword>